<evidence type="ECO:0000256" key="4">
    <source>
        <dbReference type="PROSITE-ProRule" id="PRU00335"/>
    </source>
</evidence>
<gene>
    <name evidence="7" type="ORF">D8771_13005</name>
</gene>
<dbReference type="SUPFAM" id="SSF48498">
    <property type="entry name" value="Tetracyclin repressor-like, C-terminal domain"/>
    <property type="match status" value="1"/>
</dbReference>
<evidence type="ECO:0000313" key="8">
    <source>
        <dbReference type="Proteomes" id="UP000298111"/>
    </source>
</evidence>
<dbReference type="InterPro" id="IPR011075">
    <property type="entry name" value="TetR_C"/>
</dbReference>
<organism evidence="7 8">
    <name type="scientific">Streptomyces albus</name>
    <dbReference type="NCBI Taxonomy" id="1888"/>
    <lineage>
        <taxon>Bacteria</taxon>
        <taxon>Bacillati</taxon>
        <taxon>Actinomycetota</taxon>
        <taxon>Actinomycetes</taxon>
        <taxon>Kitasatosporales</taxon>
        <taxon>Streptomycetaceae</taxon>
        <taxon>Streptomyces</taxon>
    </lineage>
</organism>
<dbReference type="GO" id="GO:0003700">
    <property type="term" value="F:DNA-binding transcription factor activity"/>
    <property type="evidence" value="ECO:0007669"/>
    <property type="project" value="TreeGrafter"/>
</dbReference>
<feature type="domain" description="HTH tetR-type" evidence="6">
    <location>
        <begin position="17"/>
        <end position="77"/>
    </location>
</feature>
<evidence type="ECO:0000313" key="7">
    <source>
        <dbReference type="EMBL" id="TGG84744.1"/>
    </source>
</evidence>
<evidence type="ECO:0000256" key="1">
    <source>
        <dbReference type="ARBA" id="ARBA00023015"/>
    </source>
</evidence>
<dbReference type="Proteomes" id="UP000298111">
    <property type="component" value="Unassembled WGS sequence"/>
</dbReference>
<feature type="compositionally biased region" description="Low complexity" evidence="5">
    <location>
        <begin position="202"/>
        <end position="241"/>
    </location>
</feature>
<sequence length="263" mass="27676">MTEPRPHGSTRPGGRTARTRAAVLAAALEALDTQDFASLTVDLLARRSGVHAATIRRRWRSVEGVISDLLTQHGTATIPIPDTGDLRQDLHAMARAIADFHTAPRNRRLLEGMVAAASRQQGAEEVLREIFARRLRQVAVLLHRAAERGEVPADTDAEGVIAALGAPFYYRLLITRGPLDDELVSSSAETAYLAAVHGVFRTGSTGSTASTDSTDSTGSPNSPDSPAGTGPTTGTGPAAGTVRNGGRGHRAGDEAARPHRSRG</sequence>
<protein>
    <submittedName>
        <fullName evidence="7">TetR family transcriptional regulator</fullName>
    </submittedName>
</protein>
<dbReference type="Pfam" id="PF16859">
    <property type="entry name" value="TetR_C_11"/>
    <property type="match status" value="1"/>
</dbReference>
<dbReference type="PANTHER" id="PTHR30055">
    <property type="entry name" value="HTH-TYPE TRANSCRIPTIONAL REGULATOR RUTR"/>
    <property type="match status" value="1"/>
</dbReference>
<keyword evidence="2 4" id="KW-0238">DNA-binding</keyword>
<dbReference type="InterPro" id="IPR050109">
    <property type="entry name" value="HTH-type_TetR-like_transc_reg"/>
</dbReference>
<dbReference type="PROSITE" id="PS50977">
    <property type="entry name" value="HTH_TETR_2"/>
    <property type="match status" value="1"/>
</dbReference>
<keyword evidence="1" id="KW-0805">Transcription regulation</keyword>
<dbReference type="InterPro" id="IPR036271">
    <property type="entry name" value="Tet_transcr_reg_TetR-rel_C_sf"/>
</dbReference>
<dbReference type="SUPFAM" id="SSF46689">
    <property type="entry name" value="Homeodomain-like"/>
    <property type="match status" value="1"/>
</dbReference>
<name>A0A8H1QTA2_9ACTN</name>
<dbReference type="InterPro" id="IPR001647">
    <property type="entry name" value="HTH_TetR"/>
</dbReference>
<dbReference type="AlphaFoldDB" id="A0A8H1QTA2"/>
<dbReference type="Gene3D" id="1.10.357.10">
    <property type="entry name" value="Tetracycline Repressor, domain 2"/>
    <property type="match status" value="1"/>
</dbReference>
<keyword evidence="3" id="KW-0804">Transcription</keyword>
<accession>A0A8H1QTA2</accession>
<evidence type="ECO:0000256" key="3">
    <source>
        <dbReference type="ARBA" id="ARBA00023163"/>
    </source>
</evidence>
<dbReference type="Gene3D" id="1.10.10.60">
    <property type="entry name" value="Homeodomain-like"/>
    <property type="match status" value="1"/>
</dbReference>
<dbReference type="RefSeq" id="WP_016472432.1">
    <property type="nucleotide sequence ID" value="NZ_CP103060.1"/>
</dbReference>
<comment type="caution">
    <text evidence="7">The sequence shown here is derived from an EMBL/GenBank/DDBJ whole genome shotgun (WGS) entry which is preliminary data.</text>
</comment>
<dbReference type="GeneID" id="75182953"/>
<evidence type="ECO:0000259" key="6">
    <source>
        <dbReference type="PROSITE" id="PS50977"/>
    </source>
</evidence>
<feature type="DNA-binding region" description="H-T-H motif" evidence="4">
    <location>
        <begin position="40"/>
        <end position="59"/>
    </location>
</feature>
<dbReference type="EMBL" id="RCIY01000046">
    <property type="protein sequence ID" value="TGG84744.1"/>
    <property type="molecule type" value="Genomic_DNA"/>
</dbReference>
<reference evidence="7 8" key="1">
    <citation type="submission" date="2018-10" db="EMBL/GenBank/DDBJ databases">
        <title>Isolation of pseudouridimycin from Streptomyces albus DSM 40763.</title>
        <authorList>
            <person name="Rosenqvist P."/>
            <person name="Metsae-Ketelae M."/>
            <person name="Virta P."/>
        </authorList>
    </citation>
    <scope>NUCLEOTIDE SEQUENCE [LARGE SCALE GENOMIC DNA]</scope>
    <source>
        <strain evidence="7 8">DSM 40763</strain>
    </source>
</reference>
<feature type="region of interest" description="Disordered" evidence="5">
    <location>
        <begin position="202"/>
        <end position="263"/>
    </location>
</feature>
<dbReference type="InterPro" id="IPR009057">
    <property type="entry name" value="Homeodomain-like_sf"/>
</dbReference>
<evidence type="ECO:0000256" key="2">
    <source>
        <dbReference type="ARBA" id="ARBA00023125"/>
    </source>
</evidence>
<dbReference type="PANTHER" id="PTHR30055:SF148">
    <property type="entry name" value="TETR-FAMILY TRANSCRIPTIONAL REGULATOR"/>
    <property type="match status" value="1"/>
</dbReference>
<proteinExistence type="predicted"/>
<evidence type="ECO:0000256" key="5">
    <source>
        <dbReference type="SAM" id="MobiDB-lite"/>
    </source>
</evidence>
<dbReference type="GO" id="GO:0000976">
    <property type="term" value="F:transcription cis-regulatory region binding"/>
    <property type="evidence" value="ECO:0007669"/>
    <property type="project" value="TreeGrafter"/>
</dbReference>